<reference evidence="1" key="1">
    <citation type="journal article" date="2017" name="Nature">
        <title>The sunflower genome provides insights into oil metabolism, flowering and Asterid evolution.</title>
        <authorList>
            <person name="Badouin H."/>
            <person name="Gouzy J."/>
            <person name="Grassa C.J."/>
            <person name="Murat F."/>
            <person name="Staton S.E."/>
            <person name="Cottret L."/>
            <person name="Lelandais-Briere C."/>
            <person name="Owens G.L."/>
            <person name="Carrere S."/>
            <person name="Mayjonade B."/>
            <person name="Legrand L."/>
            <person name="Gill N."/>
            <person name="Kane N.C."/>
            <person name="Bowers J.E."/>
            <person name="Hubner S."/>
            <person name="Bellec A."/>
            <person name="Berard A."/>
            <person name="Berges H."/>
            <person name="Blanchet N."/>
            <person name="Boniface M.C."/>
            <person name="Brunel D."/>
            <person name="Catrice O."/>
            <person name="Chaidir N."/>
            <person name="Claudel C."/>
            <person name="Donnadieu C."/>
            <person name="Faraut T."/>
            <person name="Fievet G."/>
            <person name="Helmstetter N."/>
            <person name="King M."/>
            <person name="Knapp S.J."/>
            <person name="Lai Z."/>
            <person name="Le Paslier M.C."/>
            <person name="Lippi Y."/>
            <person name="Lorenzon L."/>
            <person name="Mandel J.R."/>
            <person name="Marage G."/>
            <person name="Marchand G."/>
            <person name="Marquand E."/>
            <person name="Bret-Mestries E."/>
            <person name="Morien E."/>
            <person name="Nambeesan S."/>
            <person name="Nguyen T."/>
            <person name="Pegot-Espagnet P."/>
            <person name="Pouilly N."/>
            <person name="Raftis F."/>
            <person name="Sallet E."/>
            <person name="Schiex T."/>
            <person name="Thomas J."/>
            <person name="Vandecasteele C."/>
            <person name="Vares D."/>
            <person name="Vear F."/>
            <person name="Vautrin S."/>
            <person name="Crespi M."/>
            <person name="Mangin B."/>
            <person name="Burke J.M."/>
            <person name="Salse J."/>
            <person name="Munos S."/>
            <person name="Vincourt P."/>
            <person name="Rieseberg L.H."/>
            <person name="Langlade N.B."/>
        </authorList>
    </citation>
    <scope>NUCLEOTIDE SEQUENCE</scope>
    <source>
        <tissue evidence="1">Leaves</tissue>
    </source>
</reference>
<reference evidence="1" key="2">
    <citation type="submission" date="2020-06" db="EMBL/GenBank/DDBJ databases">
        <title>Helianthus annuus Genome sequencing and assembly Release 2.</title>
        <authorList>
            <person name="Gouzy J."/>
            <person name="Langlade N."/>
            <person name="Munos S."/>
        </authorList>
    </citation>
    <scope>NUCLEOTIDE SEQUENCE</scope>
    <source>
        <tissue evidence="1">Leaves</tissue>
    </source>
</reference>
<dbReference type="Gramene" id="mRNA:HanXRQr2_Chr02g0071151">
    <property type="protein sequence ID" value="mRNA:HanXRQr2_Chr02g0071151"/>
    <property type="gene ID" value="HanXRQr2_Chr02g0071151"/>
</dbReference>
<dbReference type="EMBL" id="MNCJ02000317">
    <property type="protein sequence ID" value="KAF5818876.1"/>
    <property type="molecule type" value="Genomic_DNA"/>
</dbReference>
<comment type="caution">
    <text evidence="1">The sequence shown here is derived from an EMBL/GenBank/DDBJ whole genome shotgun (WGS) entry which is preliminary data.</text>
</comment>
<accession>A0A9K3JNE8</accession>
<proteinExistence type="predicted"/>
<evidence type="ECO:0000313" key="2">
    <source>
        <dbReference type="Proteomes" id="UP000215914"/>
    </source>
</evidence>
<organism evidence="1 2">
    <name type="scientific">Helianthus annuus</name>
    <name type="common">Common sunflower</name>
    <dbReference type="NCBI Taxonomy" id="4232"/>
    <lineage>
        <taxon>Eukaryota</taxon>
        <taxon>Viridiplantae</taxon>
        <taxon>Streptophyta</taxon>
        <taxon>Embryophyta</taxon>
        <taxon>Tracheophyta</taxon>
        <taxon>Spermatophyta</taxon>
        <taxon>Magnoliopsida</taxon>
        <taxon>eudicotyledons</taxon>
        <taxon>Gunneridae</taxon>
        <taxon>Pentapetalae</taxon>
        <taxon>asterids</taxon>
        <taxon>campanulids</taxon>
        <taxon>Asterales</taxon>
        <taxon>Asteraceae</taxon>
        <taxon>Asteroideae</taxon>
        <taxon>Heliantheae alliance</taxon>
        <taxon>Heliantheae</taxon>
        <taxon>Helianthus</taxon>
    </lineage>
</organism>
<protein>
    <submittedName>
        <fullName evidence="1">Uncharacterized protein</fullName>
    </submittedName>
</protein>
<evidence type="ECO:0000313" key="1">
    <source>
        <dbReference type="EMBL" id="KAF5818876.1"/>
    </source>
</evidence>
<gene>
    <name evidence="1" type="ORF">HanXRQr2_Chr02g0071151</name>
</gene>
<dbReference type="AlphaFoldDB" id="A0A9K3JNE8"/>
<keyword evidence="2" id="KW-1185">Reference proteome</keyword>
<dbReference type="Proteomes" id="UP000215914">
    <property type="component" value="Unassembled WGS sequence"/>
</dbReference>
<name>A0A9K3JNE8_HELAN</name>
<sequence length="43" mass="4975">MCRRQSLHLLLETKNLLSKSLACSKLFHHLKRLIPLFGIISSK</sequence>